<dbReference type="SMART" id="SM00612">
    <property type="entry name" value="Kelch"/>
    <property type="match status" value="1"/>
</dbReference>
<dbReference type="InterPro" id="IPR015915">
    <property type="entry name" value="Kelch-typ_b-propeller"/>
</dbReference>
<evidence type="ECO:0000313" key="4">
    <source>
        <dbReference type="EMBL" id="CAF1517614.1"/>
    </source>
</evidence>
<dbReference type="Pfam" id="PF01344">
    <property type="entry name" value="Kelch_1"/>
    <property type="match status" value="1"/>
</dbReference>
<gene>
    <name evidence="4" type="ORF">VCS650_LOCUS43115</name>
</gene>
<dbReference type="PANTHER" id="PTHR46344:SF27">
    <property type="entry name" value="KELCH REPEAT SUPERFAMILY PROTEIN"/>
    <property type="match status" value="1"/>
</dbReference>
<keyword evidence="2" id="KW-0677">Repeat</keyword>
<dbReference type="OrthoDB" id="10251809at2759"/>
<dbReference type="Proteomes" id="UP000663891">
    <property type="component" value="Unassembled WGS sequence"/>
</dbReference>
<dbReference type="SUPFAM" id="SSF117281">
    <property type="entry name" value="Kelch motif"/>
    <property type="match status" value="1"/>
</dbReference>
<comment type="caution">
    <text evidence="4">The sequence shown here is derived from an EMBL/GenBank/DDBJ whole genome shotgun (WGS) entry which is preliminary data.</text>
</comment>
<evidence type="ECO:0000256" key="1">
    <source>
        <dbReference type="ARBA" id="ARBA00022441"/>
    </source>
</evidence>
<keyword evidence="3" id="KW-0732">Signal</keyword>
<feature type="signal peptide" evidence="3">
    <location>
        <begin position="1"/>
        <end position="20"/>
    </location>
</feature>
<dbReference type="InterPro" id="IPR037293">
    <property type="entry name" value="Gal_Oxidase_central_sf"/>
</dbReference>
<organism evidence="4 5">
    <name type="scientific">Adineta steineri</name>
    <dbReference type="NCBI Taxonomy" id="433720"/>
    <lineage>
        <taxon>Eukaryota</taxon>
        <taxon>Metazoa</taxon>
        <taxon>Spiralia</taxon>
        <taxon>Gnathifera</taxon>
        <taxon>Rotifera</taxon>
        <taxon>Eurotatoria</taxon>
        <taxon>Bdelloidea</taxon>
        <taxon>Adinetida</taxon>
        <taxon>Adinetidae</taxon>
        <taxon>Adineta</taxon>
    </lineage>
</organism>
<feature type="non-terminal residue" evidence="4">
    <location>
        <position position="101"/>
    </location>
</feature>
<dbReference type="InterPro" id="IPR006652">
    <property type="entry name" value="Kelch_1"/>
</dbReference>
<feature type="chain" id="PRO_5032827789" evidence="3">
    <location>
        <begin position="21"/>
        <end position="101"/>
    </location>
</feature>
<evidence type="ECO:0000256" key="2">
    <source>
        <dbReference type="ARBA" id="ARBA00022737"/>
    </source>
</evidence>
<evidence type="ECO:0000256" key="3">
    <source>
        <dbReference type="SAM" id="SignalP"/>
    </source>
</evidence>
<name>A0A815UIP4_9BILA</name>
<dbReference type="PANTHER" id="PTHR46344">
    <property type="entry name" value="OS02G0202900 PROTEIN"/>
    <property type="match status" value="1"/>
</dbReference>
<evidence type="ECO:0000313" key="5">
    <source>
        <dbReference type="Proteomes" id="UP000663891"/>
    </source>
</evidence>
<reference evidence="4" key="1">
    <citation type="submission" date="2021-02" db="EMBL/GenBank/DDBJ databases">
        <authorList>
            <person name="Nowell W R."/>
        </authorList>
    </citation>
    <scope>NUCLEOTIDE SEQUENCE</scope>
</reference>
<dbReference type="EMBL" id="CAJNON010002842">
    <property type="protein sequence ID" value="CAF1517614.1"/>
    <property type="molecule type" value="Genomic_DNA"/>
</dbReference>
<sequence length="101" mass="10516">MITRFEYCFLVWILTGSMNSARIYHTQVTLTNGNVLVVGGTADGSSSSGGAEVYDSSTGLWTTTGTMNTARFKHTASILTNGNVLVVGGTADGSTALDSTE</sequence>
<protein>
    <submittedName>
        <fullName evidence="4">Uncharacterized protein</fullName>
    </submittedName>
</protein>
<proteinExistence type="predicted"/>
<dbReference type="AlphaFoldDB" id="A0A815UIP4"/>
<accession>A0A815UIP4</accession>
<dbReference type="Gene3D" id="2.130.10.80">
    <property type="entry name" value="Galactose oxidase/kelch, beta-propeller"/>
    <property type="match status" value="1"/>
</dbReference>
<keyword evidence="1" id="KW-0880">Kelch repeat</keyword>